<gene>
    <name evidence="1" type="ORF">SPELUC_LOCUS832</name>
</gene>
<dbReference type="Proteomes" id="UP000789366">
    <property type="component" value="Unassembled WGS sequence"/>
</dbReference>
<organism evidence="1 2">
    <name type="scientific">Cetraspora pellucida</name>
    <dbReference type="NCBI Taxonomy" id="1433469"/>
    <lineage>
        <taxon>Eukaryota</taxon>
        <taxon>Fungi</taxon>
        <taxon>Fungi incertae sedis</taxon>
        <taxon>Mucoromycota</taxon>
        <taxon>Glomeromycotina</taxon>
        <taxon>Glomeromycetes</taxon>
        <taxon>Diversisporales</taxon>
        <taxon>Gigasporaceae</taxon>
        <taxon>Cetraspora</taxon>
    </lineage>
</organism>
<sequence length="120" mass="13802">METERLTKKPKLSDHLLELKFMQRTQQKLRMADENAKYLAINGESQWWLNYDDVEIGKPKINIKYCPSYFSCINPSVSGRMSFGKPAKKKEKTVTPEVIKTVTPEVITLDDDDVMVTTTS</sequence>
<protein>
    <submittedName>
        <fullName evidence="1">10379_t:CDS:1</fullName>
    </submittedName>
</protein>
<proteinExistence type="predicted"/>
<reference evidence="1" key="1">
    <citation type="submission" date="2021-06" db="EMBL/GenBank/DDBJ databases">
        <authorList>
            <person name="Kallberg Y."/>
            <person name="Tangrot J."/>
            <person name="Rosling A."/>
        </authorList>
    </citation>
    <scope>NUCLEOTIDE SEQUENCE</scope>
    <source>
        <strain evidence="1">28 12/20/2015</strain>
    </source>
</reference>
<accession>A0ACA9K4N1</accession>
<evidence type="ECO:0000313" key="1">
    <source>
        <dbReference type="EMBL" id="CAG8451732.1"/>
    </source>
</evidence>
<comment type="caution">
    <text evidence="1">The sequence shown here is derived from an EMBL/GenBank/DDBJ whole genome shotgun (WGS) entry which is preliminary data.</text>
</comment>
<name>A0ACA9K4N1_9GLOM</name>
<keyword evidence="2" id="KW-1185">Reference proteome</keyword>
<evidence type="ECO:0000313" key="2">
    <source>
        <dbReference type="Proteomes" id="UP000789366"/>
    </source>
</evidence>
<dbReference type="EMBL" id="CAJVPW010000366">
    <property type="protein sequence ID" value="CAG8451732.1"/>
    <property type="molecule type" value="Genomic_DNA"/>
</dbReference>